<dbReference type="Proteomes" id="UP000348942">
    <property type="component" value="Chromosome 1"/>
</dbReference>
<dbReference type="NCBIfam" id="NF009639">
    <property type="entry name" value="PRK13168.1"/>
    <property type="match status" value="1"/>
</dbReference>
<evidence type="ECO:0000256" key="8">
    <source>
        <dbReference type="ARBA" id="ARBA00023014"/>
    </source>
</evidence>
<dbReference type="InterPro" id="IPR012340">
    <property type="entry name" value="NA-bd_OB-fold"/>
</dbReference>
<evidence type="ECO:0000256" key="9">
    <source>
        <dbReference type="ARBA" id="ARBA00052756"/>
    </source>
</evidence>
<dbReference type="CDD" id="cd02440">
    <property type="entry name" value="AdoMet_MTases"/>
    <property type="match status" value="1"/>
</dbReference>
<dbReference type="GO" id="GO:0003723">
    <property type="term" value="F:RNA binding"/>
    <property type="evidence" value="ECO:0007669"/>
    <property type="project" value="InterPro"/>
</dbReference>
<evidence type="ECO:0000313" key="16">
    <source>
        <dbReference type="Proteomes" id="UP000348942"/>
    </source>
</evidence>
<dbReference type="PROSITE" id="PS01231">
    <property type="entry name" value="TRMA_2"/>
    <property type="match status" value="1"/>
</dbReference>
<feature type="binding site" evidence="11">
    <location>
        <position position="179"/>
    </location>
    <ligand>
        <name>[4Fe-4S] cluster</name>
        <dbReference type="ChEBI" id="CHEBI:49883"/>
    </ligand>
</feature>
<dbReference type="FunFam" id="2.40.50.140:FF:000097">
    <property type="entry name" value="23S rRNA (uracil(1939)-C(5))-methyltransferase RlmD"/>
    <property type="match status" value="1"/>
</dbReference>
<dbReference type="PROSITE" id="PS50926">
    <property type="entry name" value="TRAM"/>
    <property type="match status" value="1"/>
</dbReference>
<comment type="function">
    <text evidence="10 11">Catalyzes the formation of 5-methyl-uridine at position 1939 (m5U1939) in 23S rRNA.</text>
</comment>
<keyword evidence="7 11" id="KW-0408">Iron</keyword>
<keyword evidence="16" id="KW-1185">Reference proteome</keyword>
<organism evidence="15 16">
    <name type="scientific">Vibrio algicola</name>
    <dbReference type="NCBI Taxonomy" id="2662262"/>
    <lineage>
        <taxon>Bacteria</taxon>
        <taxon>Pseudomonadati</taxon>
        <taxon>Pseudomonadota</taxon>
        <taxon>Gammaproteobacteria</taxon>
        <taxon>Vibrionales</taxon>
        <taxon>Vibrionaceae</taxon>
        <taxon>Vibrio</taxon>
    </lineage>
</organism>
<dbReference type="HAMAP" id="MF_01010">
    <property type="entry name" value="23SrRNA_methyltr_RlmD"/>
    <property type="match status" value="1"/>
</dbReference>
<evidence type="ECO:0000256" key="4">
    <source>
        <dbReference type="ARBA" id="ARBA00022679"/>
    </source>
</evidence>
<dbReference type="InterPro" id="IPR030391">
    <property type="entry name" value="MeTrfase_TrmA_CS"/>
</dbReference>
<feature type="binding site" evidence="11">
    <location>
        <position position="82"/>
    </location>
    <ligand>
        <name>[4Fe-4S] cluster</name>
        <dbReference type="ChEBI" id="CHEBI:49883"/>
    </ligand>
</feature>
<dbReference type="EC" id="2.1.1.190" evidence="11"/>
<dbReference type="PROSITE" id="PS51687">
    <property type="entry name" value="SAM_MT_RNA_M5U"/>
    <property type="match status" value="1"/>
</dbReference>
<protein>
    <recommendedName>
        <fullName evidence="11">23S rRNA (uracil(1939)-C(5))-methyltransferase RlmD</fullName>
        <ecNumber evidence="11">2.1.1.190</ecNumber>
    </recommendedName>
    <alternativeName>
        <fullName evidence="11">23S rRNA(m5U1939)-methyltransferase</fullName>
    </alternativeName>
</protein>
<evidence type="ECO:0000259" key="14">
    <source>
        <dbReference type="PROSITE" id="PS50926"/>
    </source>
</evidence>
<keyword evidence="2 11" id="KW-0698">rRNA processing</keyword>
<dbReference type="Gene3D" id="2.40.50.140">
    <property type="entry name" value="Nucleic acid-binding proteins"/>
    <property type="match status" value="1"/>
</dbReference>
<evidence type="ECO:0000256" key="5">
    <source>
        <dbReference type="ARBA" id="ARBA00022691"/>
    </source>
</evidence>
<keyword evidence="4 11" id="KW-0808">Transferase</keyword>
<feature type="binding site" evidence="11">
    <location>
        <position position="359"/>
    </location>
    <ligand>
        <name>S-adenosyl-L-methionine</name>
        <dbReference type="ChEBI" id="CHEBI:59789"/>
    </ligand>
</feature>
<gene>
    <name evidence="11 15" type="primary">rlmD</name>
    <name evidence="15" type="ORF">GFB47_02570</name>
</gene>
<evidence type="ECO:0000256" key="3">
    <source>
        <dbReference type="ARBA" id="ARBA00022603"/>
    </source>
</evidence>
<evidence type="ECO:0000256" key="2">
    <source>
        <dbReference type="ARBA" id="ARBA00022552"/>
    </source>
</evidence>
<feature type="binding site" evidence="11 12">
    <location>
        <position position="332"/>
    </location>
    <ligand>
        <name>S-adenosyl-L-methionine</name>
        <dbReference type="ChEBI" id="CHEBI:59789"/>
    </ligand>
</feature>
<feature type="binding site" evidence="11">
    <location>
        <position position="91"/>
    </location>
    <ligand>
        <name>[4Fe-4S] cluster</name>
        <dbReference type="ChEBI" id="CHEBI:49883"/>
    </ligand>
</feature>
<feature type="active site" description="Nucleophile" evidence="11 12">
    <location>
        <position position="406"/>
    </location>
</feature>
<feature type="active site" evidence="13">
    <location>
        <position position="406"/>
    </location>
</feature>
<evidence type="ECO:0000313" key="15">
    <source>
        <dbReference type="EMBL" id="QGA64396.1"/>
    </source>
</evidence>
<dbReference type="SUPFAM" id="SSF53335">
    <property type="entry name" value="S-adenosyl-L-methionine-dependent methyltransferases"/>
    <property type="match status" value="1"/>
</dbReference>
<feature type="binding site" evidence="11">
    <location>
        <position position="88"/>
    </location>
    <ligand>
        <name>[4Fe-4S] cluster</name>
        <dbReference type="ChEBI" id="CHEBI:49883"/>
    </ligand>
</feature>
<dbReference type="InterPro" id="IPR029063">
    <property type="entry name" value="SAM-dependent_MTases_sf"/>
</dbReference>
<dbReference type="InterPro" id="IPR002792">
    <property type="entry name" value="TRAM_dom"/>
</dbReference>
<evidence type="ECO:0000256" key="6">
    <source>
        <dbReference type="ARBA" id="ARBA00022723"/>
    </source>
</evidence>
<dbReference type="Pfam" id="PF05958">
    <property type="entry name" value="tRNA_U5-meth_tr"/>
    <property type="match status" value="1"/>
</dbReference>
<evidence type="ECO:0000256" key="12">
    <source>
        <dbReference type="PROSITE-ProRule" id="PRU01024"/>
    </source>
</evidence>
<feature type="domain" description="TRAM" evidence="14">
    <location>
        <begin position="11"/>
        <end position="69"/>
    </location>
</feature>
<keyword evidence="6 11" id="KW-0479">Metal-binding</keyword>
<evidence type="ECO:0000256" key="13">
    <source>
        <dbReference type="PROSITE-ProRule" id="PRU10015"/>
    </source>
</evidence>
<feature type="binding site" evidence="11 12">
    <location>
        <position position="282"/>
    </location>
    <ligand>
        <name>S-adenosyl-L-methionine</name>
        <dbReference type="ChEBI" id="CHEBI:59789"/>
    </ligand>
</feature>
<keyword evidence="5 11" id="KW-0949">S-adenosyl-L-methionine</keyword>
<dbReference type="PANTHER" id="PTHR11061">
    <property type="entry name" value="RNA M5U METHYLTRANSFERASE"/>
    <property type="match status" value="1"/>
</dbReference>
<dbReference type="InterPro" id="IPR030390">
    <property type="entry name" value="MeTrfase_TrmA_AS"/>
</dbReference>
<reference evidence="15 16" key="1">
    <citation type="submission" date="2019-10" db="EMBL/GenBank/DDBJ databases">
        <title>Vibrio sp. nov., isolated from Coralline algae surface.</title>
        <authorList>
            <person name="Geng Y."/>
            <person name="Zhang X."/>
        </authorList>
    </citation>
    <scope>NUCLEOTIDE SEQUENCE [LARGE SCALE GENOMIC DNA]</scope>
    <source>
        <strain evidence="15 16">SM1977</strain>
    </source>
</reference>
<evidence type="ECO:0000256" key="11">
    <source>
        <dbReference type="HAMAP-Rule" id="MF_01010"/>
    </source>
</evidence>
<dbReference type="SUPFAM" id="SSF50249">
    <property type="entry name" value="Nucleic acid-binding proteins"/>
    <property type="match status" value="1"/>
</dbReference>
<dbReference type="AlphaFoldDB" id="A0A5Q0TE22"/>
<comment type="catalytic activity">
    <reaction evidence="9 11">
        <text>uridine(1939) in 23S rRNA + S-adenosyl-L-methionine = 5-methyluridine(1939) in 23S rRNA + S-adenosyl-L-homocysteine + H(+)</text>
        <dbReference type="Rhea" id="RHEA:42908"/>
        <dbReference type="Rhea" id="RHEA-COMP:10278"/>
        <dbReference type="Rhea" id="RHEA-COMP:10279"/>
        <dbReference type="ChEBI" id="CHEBI:15378"/>
        <dbReference type="ChEBI" id="CHEBI:57856"/>
        <dbReference type="ChEBI" id="CHEBI:59789"/>
        <dbReference type="ChEBI" id="CHEBI:65315"/>
        <dbReference type="ChEBI" id="CHEBI:74447"/>
        <dbReference type="EC" id="2.1.1.190"/>
    </reaction>
</comment>
<proteinExistence type="inferred from homology"/>
<evidence type="ECO:0000256" key="10">
    <source>
        <dbReference type="ARBA" id="ARBA00059995"/>
    </source>
</evidence>
<dbReference type="PANTHER" id="PTHR11061:SF49">
    <property type="entry name" value="23S RRNA (URACIL(1939)-C(5))-METHYLTRANSFERASE RLMD"/>
    <property type="match status" value="1"/>
</dbReference>
<keyword evidence="3 11" id="KW-0489">Methyltransferase</keyword>
<evidence type="ECO:0000256" key="1">
    <source>
        <dbReference type="ARBA" id="ARBA00022485"/>
    </source>
</evidence>
<feature type="binding site" evidence="11">
    <location>
        <position position="316"/>
    </location>
    <ligand>
        <name>S-adenosyl-L-methionine</name>
        <dbReference type="ChEBI" id="CHEBI:59789"/>
    </ligand>
</feature>
<dbReference type="Gene3D" id="3.40.50.150">
    <property type="entry name" value="Vaccinia Virus protein VP39"/>
    <property type="match status" value="1"/>
</dbReference>
<dbReference type="InterPro" id="IPR001566">
    <property type="entry name" value="23S_rRNA_MeTrfase_RlmD"/>
</dbReference>
<name>A0A5Q0TE22_9VIBR</name>
<sequence>MANFYQTKKPQASRAQHQLVTIERLDHQGAGIAYQNKKPIFVEGTLPSERVLVQMVEEKSKFSKAKLIKVEQASTQRIDAFCPHYQECGGCNLQHLSHDDQIAHKAQSLTQLMTKFAGKALKNSMENQGELPLAAPIIANDTGYRRRARISLMFDIKTQSLQFGFRQKSSKNIVNVTDCPVLEPQLNALLPSIKALLDTLEQPRKLGHVEVVFDGTNKAMLLRHTAALTAQEHQSLVDFAKHNALTLYLSPNQGELDCVVGEALVCQETGSKIAFLPNDFIQVNQNVNQAMVEQAVDWLGLTSQDRVLDLFSGLGNFSFSMAKQAEHVVGIEGVEAMVQRATENAKLNNIENVEFYQADLEQDLLQAPWAKKQFNKVLLDPARAGASGIIERIASLGAQAVVYVSCNPATLARDSQNLLNQGYELHKLGMLDMFPHTSHLESMALFIKTGKVKKNTTKKPVKFKL</sequence>
<keyword evidence="1 11" id="KW-0004">4Fe-4S</keyword>
<comment type="similarity">
    <text evidence="11">Belongs to the class I-like SAM-binding methyltransferase superfamily. RNA M5U methyltransferase family. RlmD subfamily.</text>
</comment>
<evidence type="ECO:0000256" key="7">
    <source>
        <dbReference type="ARBA" id="ARBA00023004"/>
    </source>
</evidence>
<feature type="binding site" evidence="11 12">
    <location>
        <position position="380"/>
    </location>
    <ligand>
        <name>S-adenosyl-L-methionine</name>
        <dbReference type="ChEBI" id="CHEBI:59789"/>
    </ligand>
</feature>
<keyword evidence="8 11" id="KW-0411">Iron-sulfur</keyword>
<dbReference type="GO" id="GO:0070475">
    <property type="term" value="P:rRNA base methylation"/>
    <property type="evidence" value="ECO:0007669"/>
    <property type="project" value="TreeGrafter"/>
</dbReference>
<feature type="binding site" evidence="11 12">
    <location>
        <position position="311"/>
    </location>
    <ligand>
        <name>S-adenosyl-L-methionine</name>
        <dbReference type="ChEBI" id="CHEBI:59789"/>
    </ligand>
</feature>
<dbReference type="GO" id="GO:0005506">
    <property type="term" value="F:iron ion binding"/>
    <property type="evidence" value="ECO:0007669"/>
    <property type="project" value="UniProtKB-UniRule"/>
</dbReference>
<dbReference type="RefSeq" id="WP_153446315.1">
    <property type="nucleotide sequence ID" value="NZ_CP045699.1"/>
</dbReference>
<dbReference type="GO" id="GO:0051539">
    <property type="term" value="F:4 iron, 4 sulfur cluster binding"/>
    <property type="evidence" value="ECO:0007669"/>
    <property type="project" value="UniProtKB-KW"/>
</dbReference>
<accession>A0A5Q0TE22</accession>
<dbReference type="PROSITE" id="PS01230">
    <property type="entry name" value="TRMA_1"/>
    <property type="match status" value="1"/>
</dbReference>
<dbReference type="Pfam" id="PF01938">
    <property type="entry name" value="TRAM"/>
    <property type="match status" value="1"/>
</dbReference>
<dbReference type="Gene3D" id="2.40.50.1070">
    <property type="match status" value="1"/>
</dbReference>
<dbReference type="EMBL" id="CP045699">
    <property type="protein sequence ID" value="QGA64396.1"/>
    <property type="molecule type" value="Genomic_DNA"/>
</dbReference>
<dbReference type="InterPro" id="IPR010280">
    <property type="entry name" value="U5_MeTrfase_fam"/>
</dbReference>
<dbReference type="FunFam" id="3.40.50.150:FF:000009">
    <property type="entry name" value="23S rRNA (Uracil(1939)-C(5))-methyltransferase RlmD"/>
    <property type="match status" value="1"/>
</dbReference>
<dbReference type="GO" id="GO:0070041">
    <property type="term" value="F:rRNA (uridine-C5-)-methyltransferase activity"/>
    <property type="evidence" value="ECO:0007669"/>
    <property type="project" value="UniProtKB-UniRule"/>
</dbReference>
<dbReference type="NCBIfam" id="TIGR00479">
    <property type="entry name" value="rumA"/>
    <property type="match status" value="1"/>
</dbReference>